<accession>A0ABW1HEN0</accession>
<dbReference type="Proteomes" id="UP001596226">
    <property type="component" value="Unassembled WGS sequence"/>
</dbReference>
<name>A0ABW1HEN0_9ACTN</name>
<reference evidence="2" key="1">
    <citation type="journal article" date="2019" name="Int. J. Syst. Evol. Microbiol.">
        <title>The Global Catalogue of Microorganisms (GCM) 10K type strain sequencing project: providing services to taxonomists for standard genome sequencing and annotation.</title>
        <authorList>
            <consortium name="The Broad Institute Genomics Platform"/>
            <consortium name="The Broad Institute Genome Sequencing Center for Infectious Disease"/>
            <person name="Wu L."/>
            <person name="Ma J."/>
        </authorList>
    </citation>
    <scope>NUCLEOTIDE SEQUENCE [LARGE SCALE GENOMIC DNA]</scope>
    <source>
        <strain evidence="2">CGMCC 4.7144</strain>
    </source>
</reference>
<gene>
    <name evidence="1" type="ORF">ACFQGL_31035</name>
</gene>
<keyword evidence="2" id="KW-1185">Reference proteome</keyword>
<protein>
    <recommendedName>
        <fullName evidence="3">EspG family protein</fullName>
    </recommendedName>
</protein>
<dbReference type="RefSeq" id="WP_377516205.1">
    <property type="nucleotide sequence ID" value="NZ_JBHSQS010000040.1"/>
</dbReference>
<organism evidence="1 2">
    <name type="scientific">Micromonospora vulcania</name>
    <dbReference type="NCBI Taxonomy" id="1441873"/>
    <lineage>
        <taxon>Bacteria</taxon>
        <taxon>Bacillati</taxon>
        <taxon>Actinomycetota</taxon>
        <taxon>Actinomycetes</taxon>
        <taxon>Micromonosporales</taxon>
        <taxon>Micromonosporaceae</taxon>
        <taxon>Micromonospora</taxon>
    </lineage>
</organism>
<evidence type="ECO:0000313" key="1">
    <source>
        <dbReference type="EMBL" id="MFC5927788.1"/>
    </source>
</evidence>
<sequence>MDEPAARRAELLARVRALVAPGETLRDACWFTRVPGRRSAGEVLRAELNPLRVAEGLVWEAAGATAATGPGVEWYQAARNGVLGGPPGSVGVGLDEQLPEPSVAQVVALTDRRVLVLRRQGGRPAVAEPLGGGLRDRLSAAARQVRAAWQGPGPVDRDAPFEVVWQVSGDSVVRIDALPGGTIGRLALLFTDGSWIVLGPPDDATARRMASSRAG</sequence>
<comment type="caution">
    <text evidence="1">The sequence shown here is derived from an EMBL/GenBank/DDBJ whole genome shotgun (WGS) entry which is preliminary data.</text>
</comment>
<evidence type="ECO:0008006" key="3">
    <source>
        <dbReference type="Google" id="ProtNLM"/>
    </source>
</evidence>
<evidence type="ECO:0000313" key="2">
    <source>
        <dbReference type="Proteomes" id="UP001596226"/>
    </source>
</evidence>
<proteinExistence type="predicted"/>
<dbReference type="EMBL" id="JBHSQS010000040">
    <property type="protein sequence ID" value="MFC5927788.1"/>
    <property type="molecule type" value="Genomic_DNA"/>
</dbReference>